<reference evidence="1 3" key="1">
    <citation type="submission" date="2015-01" db="EMBL/GenBank/DDBJ databases">
        <title>Genome of Flavobacterium hibernum DSM 12611.</title>
        <authorList>
            <person name="Stropko S.J."/>
            <person name="Pipes S.E."/>
            <person name="Newman J.D."/>
        </authorList>
    </citation>
    <scope>NUCLEOTIDE SEQUENCE [LARGE SCALE GENOMIC DNA]</scope>
    <source>
        <strain evidence="1 3">DSM 12611</strain>
    </source>
</reference>
<keyword evidence="4" id="KW-1185">Reference proteome</keyword>
<accession>A0A0D0EEU5</accession>
<dbReference type="EMBL" id="MUGX01000010">
    <property type="protein sequence ID" value="OXA88607.1"/>
    <property type="molecule type" value="Genomic_DNA"/>
</dbReference>
<evidence type="ECO:0000313" key="1">
    <source>
        <dbReference type="EMBL" id="KIO52964.1"/>
    </source>
</evidence>
<comment type="caution">
    <text evidence="1">The sequence shown here is derived from an EMBL/GenBank/DDBJ whole genome shotgun (WGS) entry which is preliminary data.</text>
</comment>
<proteinExistence type="predicted"/>
<dbReference type="EMBL" id="JPRK01000008">
    <property type="protein sequence ID" value="KIO52964.1"/>
    <property type="molecule type" value="Genomic_DNA"/>
</dbReference>
<evidence type="ECO:0000313" key="3">
    <source>
        <dbReference type="Proteomes" id="UP000032061"/>
    </source>
</evidence>
<name>A0A0D0EEU5_9FLAO</name>
<dbReference type="AlphaFoldDB" id="A0A0D0EEU5"/>
<dbReference type="RefSeq" id="WP_041517543.1">
    <property type="nucleotide sequence ID" value="NZ_JPRK01000008.1"/>
</dbReference>
<dbReference type="Proteomes" id="UP000032061">
    <property type="component" value="Unassembled WGS sequence"/>
</dbReference>
<dbReference type="Proteomes" id="UP000198302">
    <property type="component" value="Unassembled WGS sequence"/>
</dbReference>
<reference evidence="2 4" key="2">
    <citation type="submission" date="2016-11" db="EMBL/GenBank/DDBJ databases">
        <title>Whole genomes of Flavobacteriaceae.</title>
        <authorList>
            <person name="Stine C."/>
            <person name="Li C."/>
            <person name="Tadesse D."/>
        </authorList>
    </citation>
    <scope>NUCLEOTIDE SEQUENCE [LARGE SCALE GENOMIC DNA]</scope>
    <source>
        <strain evidence="2 4">ATCC 51468</strain>
    </source>
</reference>
<dbReference type="OrthoDB" id="1431099at2"/>
<evidence type="ECO:0000313" key="2">
    <source>
        <dbReference type="EMBL" id="OXA88607.1"/>
    </source>
</evidence>
<sequence>MKNKLGILFACLICQIVIGQNYSRKPLHGQVVNDSITLESGYVMNLNANIRTFISPSGLFDIMAKPKDTLLITSAAFQSKKIVLTEKNCADRLFLVQMDLVNNQLKEVVVQKNLKVKAFDKTNSQAIVDTQYFDDEKSSPKNRFVYNGTIENGVDFVRIFKDAKKALKKKKGEDVVPEKEISDVAFTIYAKANFTPDFYTDTLKLKADEVDMFLLYCSVDPESKLHVKQEEKFELMDFLITKSKEFKKANVTEK</sequence>
<gene>
    <name evidence="2" type="ORF">B0A73_07985</name>
    <name evidence="1" type="ORF">IW18_10570</name>
</gene>
<protein>
    <recommendedName>
        <fullName evidence="5">CarboxypepD_reg-like domain-containing protein</fullName>
    </recommendedName>
</protein>
<organism evidence="1 3">
    <name type="scientific">Flavobacterium hibernum</name>
    <dbReference type="NCBI Taxonomy" id="37752"/>
    <lineage>
        <taxon>Bacteria</taxon>
        <taxon>Pseudomonadati</taxon>
        <taxon>Bacteroidota</taxon>
        <taxon>Flavobacteriia</taxon>
        <taxon>Flavobacteriales</taxon>
        <taxon>Flavobacteriaceae</taxon>
        <taxon>Flavobacterium</taxon>
    </lineage>
</organism>
<dbReference type="STRING" id="37752.IW18_10570"/>
<evidence type="ECO:0000313" key="4">
    <source>
        <dbReference type="Proteomes" id="UP000198302"/>
    </source>
</evidence>
<evidence type="ECO:0008006" key="5">
    <source>
        <dbReference type="Google" id="ProtNLM"/>
    </source>
</evidence>